<comment type="caution">
    <text evidence="9">The sequence shown here is derived from an EMBL/GenBank/DDBJ whole genome shotgun (WGS) entry which is preliminary data.</text>
</comment>
<dbReference type="eggNOG" id="COG0395">
    <property type="taxonomic scope" value="Bacteria"/>
</dbReference>
<evidence type="ECO:0000256" key="5">
    <source>
        <dbReference type="ARBA" id="ARBA00022989"/>
    </source>
</evidence>
<keyword evidence="6 7" id="KW-0472">Membrane</keyword>
<organism evidence="9 10">
    <name type="scientific">Aquamicrobium defluvii</name>
    <dbReference type="NCBI Taxonomy" id="69279"/>
    <lineage>
        <taxon>Bacteria</taxon>
        <taxon>Pseudomonadati</taxon>
        <taxon>Pseudomonadota</taxon>
        <taxon>Alphaproteobacteria</taxon>
        <taxon>Hyphomicrobiales</taxon>
        <taxon>Phyllobacteriaceae</taxon>
        <taxon>Aquamicrobium</taxon>
    </lineage>
</organism>
<protein>
    <submittedName>
        <fullName evidence="9">ABC transporter permease</fullName>
    </submittedName>
</protein>
<evidence type="ECO:0000256" key="6">
    <source>
        <dbReference type="ARBA" id="ARBA00023136"/>
    </source>
</evidence>
<dbReference type="PATRIC" id="fig|69279.3.peg.4667"/>
<gene>
    <name evidence="9" type="ORF">BG36_19085</name>
</gene>
<dbReference type="AlphaFoldDB" id="A0A011TC68"/>
<accession>A0A011TC68</accession>
<reference evidence="9 10" key="1">
    <citation type="submission" date="2014-02" db="EMBL/GenBank/DDBJ databases">
        <title>Aquamicrobium defluvii Genome sequencing.</title>
        <authorList>
            <person name="Wang X."/>
        </authorList>
    </citation>
    <scope>NUCLEOTIDE SEQUENCE [LARGE SCALE GENOMIC DNA]</scope>
    <source>
        <strain evidence="9 10">W13Z1</strain>
    </source>
</reference>
<dbReference type="InterPro" id="IPR050901">
    <property type="entry name" value="BP-dep_ABC_trans_perm"/>
</dbReference>
<dbReference type="CDD" id="cd06261">
    <property type="entry name" value="TM_PBP2"/>
    <property type="match status" value="1"/>
</dbReference>
<dbReference type="RefSeq" id="WP_084496662.1">
    <property type="nucleotide sequence ID" value="NZ_KK073914.1"/>
</dbReference>
<comment type="similarity">
    <text evidence="7">Belongs to the binding-protein-dependent transport system permease family.</text>
</comment>
<name>A0A011TC68_9HYPH</name>
<sequence length="293" mass="31299">MTAGSHAIKPGTLTETWLRRRKDLADLTCDAVLVLLLLLFIAPIAWMIVLSFQSDRAIISMFWELDLTLDNVTAILADDQPFRAQLVNSLVIVAGTVVLCGIASTLAAYGLSRLRLPWWLTATVGASCAVVPMLPPMALVPGFYVTLIQAGLLGSLTGLIILNTILNLPFATLLMKIGFDEIPPALQEAASIDGASEARSFWTIMLPLVTPNLITSSLFTAIMTWNEFLMGLTMTSGGTTSPLSVGIASLVQPYEVRWGQLSAVGSLAVVPIMIASVLASKRIIAGMTRGSVK</sequence>
<evidence type="ECO:0000313" key="10">
    <source>
        <dbReference type="Proteomes" id="UP000019849"/>
    </source>
</evidence>
<evidence type="ECO:0000313" key="9">
    <source>
        <dbReference type="EMBL" id="EXL01452.1"/>
    </source>
</evidence>
<evidence type="ECO:0000256" key="3">
    <source>
        <dbReference type="ARBA" id="ARBA00022475"/>
    </source>
</evidence>
<evidence type="ECO:0000256" key="7">
    <source>
        <dbReference type="RuleBase" id="RU363032"/>
    </source>
</evidence>
<dbReference type="PANTHER" id="PTHR32243">
    <property type="entry name" value="MALTOSE TRANSPORT SYSTEM PERMEASE-RELATED"/>
    <property type="match status" value="1"/>
</dbReference>
<keyword evidence="3" id="KW-1003">Cell membrane</keyword>
<keyword evidence="5 7" id="KW-1133">Transmembrane helix</keyword>
<feature type="transmembrane region" description="Helical" evidence="7">
    <location>
        <begin position="143"/>
        <end position="166"/>
    </location>
</feature>
<dbReference type="HOGENOM" id="CLU_016047_1_2_5"/>
<keyword evidence="2 7" id="KW-0813">Transport</keyword>
<feature type="domain" description="ABC transmembrane type-1" evidence="8">
    <location>
        <begin position="86"/>
        <end position="279"/>
    </location>
</feature>
<dbReference type="GO" id="GO:0005886">
    <property type="term" value="C:plasma membrane"/>
    <property type="evidence" value="ECO:0007669"/>
    <property type="project" value="UniProtKB-SubCell"/>
</dbReference>
<feature type="transmembrane region" description="Helical" evidence="7">
    <location>
        <begin position="201"/>
        <end position="225"/>
    </location>
</feature>
<dbReference type="Gene3D" id="1.10.3720.10">
    <property type="entry name" value="MetI-like"/>
    <property type="match status" value="1"/>
</dbReference>
<evidence type="ECO:0000256" key="2">
    <source>
        <dbReference type="ARBA" id="ARBA00022448"/>
    </source>
</evidence>
<dbReference type="InterPro" id="IPR000515">
    <property type="entry name" value="MetI-like"/>
</dbReference>
<dbReference type="Pfam" id="PF00528">
    <property type="entry name" value="BPD_transp_1"/>
    <property type="match status" value="1"/>
</dbReference>
<dbReference type="PANTHER" id="PTHR32243:SF18">
    <property type="entry name" value="INNER MEMBRANE ABC TRANSPORTER PERMEASE PROTEIN YCJP"/>
    <property type="match status" value="1"/>
</dbReference>
<feature type="transmembrane region" description="Helical" evidence="7">
    <location>
        <begin position="118"/>
        <end position="137"/>
    </location>
</feature>
<evidence type="ECO:0000259" key="8">
    <source>
        <dbReference type="PROSITE" id="PS50928"/>
    </source>
</evidence>
<dbReference type="InterPro" id="IPR035906">
    <property type="entry name" value="MetI-like_sf"/>
</dbReference>
<evidence type="ECO:0000256" key="1">
    <source>
        <dbReference type="ARBA" id="ARBA00004651"/>
    </source>
</evidence>
<evidence type="ECO:0000256" key="4">
    <source>
        <dbReference type="ARBA" id="ARBA00022692"/>
    </source>
</evidence>
<dbReference type="SUPFAM" id="SSF161098">
    <property type="entry name" value="MetI-like"/>
    <property type="match status" value="1"/>
</dbReference>
<proteinExistence type="inferred from homology"/>
<keyword evidence="4 7" id="KW-0812">Transmembrane</keyword>
<feature type="transmembrane region" description="Helical" evidence="7">
    <location>
        <begin position="27"/>
        <end position="52"/>
    </location>
</feature>
<dbReference type="Proteomes" id="UP000019849">
    <property type="component" value="Unassembled WGS sequence"/>
</dbReference>
<feature type="transmembrane region" description="Helical" evidence="7">
    <location>
        <begin position="90"/>
        <end position="111"/>
    </location>
</feature>
<dbReference type="STRING" id="69279.BG36_19085"/>
<dbReference type="GO" id="GO:0055085">
    <property type="term" value="P:transmembrane transport"/>
    <property type="evidence" value="ECO:0007669"/>
    <property type="project" value="InterPro"/>
</dbReference>
<comment type="subcellular location">
    <subcellularLocation>
        <location evidence="1 7">Cell membrane</location>
        <topology evidence="1 7">Multi-pass membrane protein</topology>
    </subcellularLocation>
</comment>
<feature type="transmembrane region" description="Helical" evidence="7">
    <location>
        <begin position="258"/>
        <end position="279"/>
    </location>
</feature>
<dbReference type="EMBL" id="JENY01000043">
    <property type="protein sequence ID" value="EXL01452.1"/>
    <property type="molecule type" value="Genomic_DNA"/>
</dbReference>
<dbReference type="PROSITE" id="PS50928">
    <property type="entry name" value="ABC_TM1"/>
    <property type="match status" value="1"/>
</dbReference>